<dbReference type="PANTHER" id="PTHR19857:SF21">
    <property type="entry name" value="ANAPHASE-PROMOTING COMPLEX SUBUNIT 4 WD40 DOMAIN-CONTAINING PROTEIN"/>
    <property type="match status" value="1"/>
</dbReference>
<keyword evidence="5" id="KW-1185">Reference proteome</keyword>
<evidence type="ECO:0000313" key="5">
    <source>
        <dbReference type="Proteomes" id="UP001438707"/>
    </source>
</evidence>
<accession>A0AAW1RGH1</accession>
<dbReference type="InterPro" id="IPR001680">
    <property type="entry name" value="WD40_rpt"/>
</dbReference>
<evidence type="ECO:0000256" key="3">
    <source>
        <dbReference type="SAM" id="MobiDB-lite"/>
    </source>
</evidence>
<reference evidence="4 5" key="1">
    <citation type="journal article" date="2024" name="Nat. Commun.">
        <title>Phylogenomics reveals the evolutionary origins of lichenization in chlorophyte algae.</title>
        <authorList>
            <person name="Puginier C."/>
            <person name="Libourel C."/>
            <person name="Otte J."/>
            <person name="Skaloud P."/>
            <person name="Haon M."/>
            <person name="Grisel S."/>
            <person name="Petersen M."/>
            <person name="Berrin J.G."/>
            <person name="Delaux P.M."/>
            <person name="Dal Grande F."/>
            <person name="Keller J."/>
        </authorList>
    </citation>
    <scope>NUCLEOTIDE SEQUENCE [LARGE SCALE GENOMIC DNA]</scope>
    <source>
        <strain evidence="4 5">SAG 2145</strain>
    </source>
</reference>
<dbReference type="Gene3D" id="2.130.10.10">
    <property type="entry name" value="YVTN repeat-like/Quinoprotein amine dehydrogenase"/>
    <property type="match status" value="1"/>
</dbReference>
<dbReference type="InterPro" id="IPR036322">
    <property type="entry name" value="WD40_repeat_dom_sf"/>
</dbReference>
<organism evidence="4 5">
    <name type="scientific">Apatococcus lobatus</name>
    <dbReference type="NCBI Taxonomy" id="904363"/>
    <lineage>
        <taxon>Eukaryota</taxon>
        <taxon>Viridiplantae</taxon>
        <taxon>Chlorophyta</taxon>
        <taxon>core chlorophytes</taxon>
        <taxon>Trebouxiophyceae</taxon>
        <taxon>Chlorellales</taxon>
        <taxon>Chlorellaceae</taxon>
        <taxon>Apatococcus</taxon>
    </lineage>
</organism>
<dbReference type="InterPro" id="IPR051179">
    <property type="entry name" value="WD_repeat_multifunction"/>
</dbReference>
<dbReference type="AlphaFoldDB" id="A0AAW1RGH1"/>
<dbReference type="SUPFAM" id="SSF50978">
    <property type="entry name" value="WD40 repeat-like"/>
    <property type="match status" value="1"/>
</dbReference>
<dbReference type="SUPFAM" id="SSF54495">
    <property type="entry name" value="UBC-like"/>
    <property type="match status" value="1"/>
</dbReference>
<dbReference type="Proteomes" id="UP001438707">
    <property type="component" value="Unassembled WGS sequence"/>
</dbReference>
<evidence type="ECO:0000256" key="1">
    <source>
        <dbReference type="ARBA" id="ARBA00022574"/>
    </source>
</evidence>
<sequence length="831" mass="90766">MPQQHRTLDAFLNRASSLPPAELAASLDTVASVPVTDLTGPPQEQRSYGPQRQLARQLLRQQTEGRSLPWLRRHCQQSLWGSYSQVASGTFAEESSHVYFATSSSTCASTWAARRPPPGRCVGRDQLPATGRLASLDVCLGAEDAPGSTTSLQFDSGGELLLAGMSCGLLSVHRWEQLQSWAGSMRPSRTPAPSALLLLHTMRKQTAVKWNHQDERMVSSVAATEGDVKIYNLEATKGAPTKRLLPDSTGGSDVTPSLWDLAWIPGNSQLLAAGASRGRALLWDMRAPKAPQCWLTADRLGASIGHVHCLEATHDGKCLVAGCRSGEILVWDLRGGSRGGVSFGGSGPVRHPLMQATHLVRACQRVADEDAPAFLGCAALQTLSLDPADDHRCAFQLGCGVAGVLDLVSQQVTHLYYQQLQELKQQPGFIPGTTVPSTTSSSHNQHQAQLDNGRHGMFDFRGMGNTTSSYENLEWYPEHVRAHCETKRCRGSWSPHGPTYCCGDLNTRQVWMVDFAANGPARLSTADPQTSQVLPMVPQEHEEEWQSCRQPCAKLLPRMQRSPLHATSPVPTVPGLELQRRVIAMCNLSKIFGGRSSTAAGEQRDTPSTGRDVKGAKTVKEIQAWSGGVENVQALPAVWQGQHGQKRVTGEFLYLKSLELPWVYDLQIFGRTGLTWRLKLKNFPKGTKGGRELNADLDRLDREHGQDHLLMEIEFPTNYPQSPPFMRLVTPKTEWYTGFVSCDGALLLEPLTVGGWKNNMCVEDMLVAAIYAMCDCDKGVVAAGSVAGPGGETGPLCVHFDADVVQEHNKDAAKASLFRMEKNARNGSYHY</sequence>
<evidence type="ECO:0000313" key="4">
    <source>
        <dbReference type="EMBL" id="KAK9832406.1"/>
    </source>
</evidence>
<feature type="region of interest" description="Disordered" evidence="3">
    <location>
        <begin position="596"/>
        <end position="615"/>
    </location>
</feature>
<keyword evidence="2" id="KW-0677">Repeat</keyword>
<name>A0AAW1RGH1_9CHLO</name>
<comment type="caution">
    <text evidence="4">The sequence shown here is derived from an EMBL/GenBank/DDBJ whole genome shotgun (WGS) entry which is preliminary data.</text>
</comment>
<dbReference type="EMBL" id="JALJOS010000012">
    <property type="protein sequence ID" value="KAK9832406.1"/>
    <property type="molecule type" value="Genomic_DNA"/>
</dbReference>
<evidence type="ECO:0000256" key="2">
    <source>
        <dbReference type="ARBA" id="ARBA00022737"/>
    </source>
</evidence>
<dbReference type="InterPro" id="IPR016135">
    <property type="entry name" value="UBQ-conjugating_enzyme/RWD"/>
</dbReference>
<dbReference type="PANTHER" id="PTHR19857">
    <property type="entry name" value="MITOCHONDRIAL DIVISION PROTEIN 1-RELATED"/>
    <property type="match status" value="1"/>
</dbReference>
<dbReference type="CDD" id="cd23802">
    <property type="entry name" value="UBCc_UBE2Q"/>
    <property type="match status" value="1"/>
</dbReference>
<proteinExistence type="predicted"/>
<dbReference type="SMART" id="SM00320">
    <property type="entry name" value="WD40"/>
    <property type="match status" value="3"/>
</dbReference>
<gene>
    <name evidence="4" type="ORF">WJX74_009000</name>
</gene>
<dbReference type="InterPro" id="IPR015943">
    <property type="entry name" value="WD40/YVTN_repeat-like_dom_sf"/>
</dbReference>
<keyword evidence="1" id="KW-0853">WD repeat</keyword>
<dbReference type="Gene3D" id="3.10.110.10">
    <property type="entry name" value="Ubiquitin Conjugating Enzyme"/>
    <property type="match status" value="1"/>
</dbReference>
<protein>
    <submittedName>
        <fullName evidence="4">Uncharacterized protein</fullName>
    </submittedName>
</protein>